<keyword evidence="2" id="KW-1185">Reference proteome</keyword>
<organism evidence="1 2">
    <name type="scientific">Agrobacterium phage OLIVR1</name>
    <dbReference type="NCBI Taxonomy" id="2723769"/>
    <lineage>
        <taxon>Viruses</taxon>
        <taxon>Duplodnaviria</taxon>
        <taxon>Heunggongvirae</taxon>
        <taxon>Uroviricota</taxon>
        <taxon>Caudoviricetes</taxon>
        <taxon>Schitoviridae</taxon>
        <taxon>Oliverunavirus</taxon>
        <taxon>Oliverunavirus OLIVR1</taxon>
    </lineage>
</organism>
<name>A0A858MR22_9CAUD</name>
<evidence type="ECO:0000313" key="2">
    <source>
        <dbReference type="Proteomes" id="UP000671973"/>
    </source>
</evidence>
<reference evidence="1 2" key="1">
    <citation type="submission" date="2020-03" db="EMBL/GenBank/DDBJ databases">
        <authorList>
            <person name="Holtappels D."/>
            <person name="Bomans J.P.J."/>
            <person name="Lavigne R."/>
            <person name="Wagemans J."/>
        </authorList>
    </citation>
    <scope>NUCLEOTIDE SEQUENCE [LARGE SCALE GENOMIC DNA]</scope>
    <source>
        <strain evidence="1 2">OLIVR1</strain>
    </source>
</reference>
<dbReference type="Proteomes" id="UP000671973">
    <property type="component" value="Segment"/>
</dbReference>
<dbReference type="EMBL" id="MT234338">
    <property type="protein sequence ID" value="QIW87226.1"/>
    <property type="molecule type" value="Genomic_DNA"/>
</dbReference>
<sequence>MAEKTMKEILTDKQFQIFSDVYRRDYRRAQDALRIAHNREQEARNHAESWLKEINGLKAIALKHGFDITKEPSS</sequence>
<evidence type="ECO:0000313" key="1">
    <source>
        <dbReference type="EMBL" id="QIW87226.1"/>
    </source>
</evidence>
<proteinExistence type="predicted"/>
<accession>A0A858MR22</accession>
<gene>
    <name evidence="1" type="ORF">Ab1vBOLIVR1_gp31</name>
</gene>
<protein>
    <submittedName>
        <fullName evidence="1">Uncharacterized protein</fullName>
    </submittedName>
</protein>